<dbReference type="EMBL" id="JAVXUP010000592">
    <property type="protein sequence ID" value="KAK3024634.1"/>
    <property type="molecule type" value="Genomic_DNA"/>
</dbReference>
<sequence>MASLTPGILFKLLQNVDKKVTGEHRSALLQVIGIVPALAGDDDPWRSRGFFLRVSDSLHSAYVSVSDEDSELILSDKIQLGQFVHITRLDSGSPVPVLRGVRPVAKRRACVGDPKDLISSELLPGRIRVGFSATGKKGEAKGVRKEVTKVRAGGREGSDSDRGLRRASLGNGRVEGLELRRLSLDSSRKGWDRSPVAKKVPNSNFKTTSSCSDSASVLSTGTPASKKNLTTKHKNVSMSPLKSKNMIISQRPVSKPIQKELKPTFDDTVPSHLVKVPLSFKTWSDSKTWESLPLEVMSRRNTEFMSAAHALQDTSAIEGVLRCMSYSGLGLNALHFFLSSASEFCQIGVDL</sequence>
<dbReference type="PANTHER" id="PTHR31928">
    <property type="entry name" value="EXPRESSED PROTEIN"/>
    <property type="match status" value="1"/>
</dbReference>
<protein>
    <recommendedName>
        <fullName evidence="2">DUF936 domain-containing protein</fullName>
    </recommendedName>
</protein>
<evidence type="ECO:0000313" key="4">
    <source>
        <dbReference type="Proteomes" id="UP001188597"/>
    </source>
</evidence>
<evidence type="ECO:0000256" key="1">
    <source>
        <dbReference type="SAM" id="MobiDB-lite"/>
    </source>
</evidence>
<comment type="caution">
    <text evidence="3">The sequence shown here is derived from an EMBL/GenBank/DDBJ whole genome shotgun (WGS) entry which is preliminary data.</text>
</comment>
<evidence type="ECO:0000259" key="2">
    <source>
        <dbReference type="Pfam" id="PF06075"/>
    </source>
</evidence>
<feature type="domain" description="DUF936" evidence="2">
    <location>
        <begin position="4"/>
        <end position="118"/>
    </location>
</feature>
<dbReference type="PANTHER" id="PTHR31928:SF7">
    <property type="entry name" value="FACTOR 1-DELTA, PUTATIVE (DUF936)-RELATED"/>
    <property type="match status" value="1"/>
</dbReference>
<organism evidence="3 4">
    <name type="scientific">Escallonia herrerae</name>
    <dbReference type="NCBI Taxonomy" id="1293975"/>
    <lineage>
        <taxon>Eukaryota</taxon>
        <taxon>Viridiplantae</taxon>
        <taxon>Streptophyta</taxon>
        <taxon>Embryophyta</taxon>
        <taxon>Tracheophyta</taxon>
        <taxon>Spermatophyta</taxon>
        <taxon>Magnoliopsida</taxon>
        <taxon>eudicotyledons</taxon>
        <taxon>Gunneridae</taxon>
        <taxon>Pentapetalae</taxon>
        <taxon>asterids</taxon>
        <taxon>campanulids</taxon>
        <taxon>Escalloniales</taxon>
        <taxon>Escalloniaceae</taxon>
        <taxon>Escallonia</taxon>
    </lineage>
</organism>
<evidence type="ECO:0000313" key="3">
    <source>
        <dbReference type="EMBL" id="KAK3024634.1"/>
    </source>
</evidence>
<dbReference type="AlphaFoldDB" id="A0AA88WEJ6"/>
<dbReference type="Pfam" id="PF06075">
    <property type="entry name" value="DUF936"/>
    <property type="match status" value="1"/>
</dbReference>
<accession>A0AA88WEJ6</accession>
<dbReference type="InterPro" id="IPR010341">
    <property type="entry name" value="DUF936_pln"/>
</dbReference>
<gene>
    <name evidence="3" type="ORF">RJ639_043258</name>
</gene>
<feature type="region of interest" description="Disordered" evidence="1">
    <location>
        <begin position="204"/>
        <end position="228"/>
    </location>
</feature>
<dbReference type="Proteomes" id="UP001188597">
    <property type="component" value="Unassembled WGS sequence"/>
</dbReference>
<keyword evidence="4" id="KW-1185">Reference proteome</keyword>
<name>A0AA88WEJ6_9ASTE</name>
<dbReference type="InterPro" id="IPR048297">
    <property type="entry name" value="DUF936_dom_pln"/>
</dbReference>
<reference evidence="3" key="1">
    <citation type="submission" date="2022-12" db="EMBL/GenBank/DDBJ databases">
        <title>Draft genome assemblies for two species of Escallonia (Escalloniales).</title>
        <authorList>
            <person name="Chanderbali A."/>
            <person name="Dervinis C."/>
            <person name="Anghel I."/>
            <person name="Soltis D."/>
            <person name="Soltis P."/>
            <person name="Zapata F."/>
        </authorList>
    </citation>
    <scope>NUCLEOTIDE SEQUENCE</scope>
    <source>
        <strain evidence="3">UCBG64.0493</strain>
        <tissue evidence="3">Leaf</tissue>
    </source>
</reference>
<proteinExistence type="predicted"/>